<dbReference type="PANTHER" id="PTHR23294">
    <property type="entry name" value="ET TRANSLATION PRODUCT-RELATED"/>
    <property type="match status" value="1"/>
</dbReference>
<evidence type="ECO:0000256" key="5">
    <source>
        <dbReference type="ARBA" id="ARBA00023136"/>
    </source>
</evidence>
<comment type="subcellular location">
    <subcellularLocation>
        <location evidence="1">Membrane</location>
        <topology evidence="1">Multi-pass membrane protein</topology>
    </subcellularLocation>
</comment>
<dbReference type="InParanoid" id="A0A6P7F8Z4"/>
<dbReference type="InterPro" id="IPR010291">
    <property type="entry name" value="Ion_channel_UNC-93"/>
</dbReference>
<evidence type="ECO:0000256" key="2">
    <source>
        <dbReference type="ARBA" id="ARBA00009172"/>
    </source>
</evidence>
<comment type="similarity">
    <text evidence="2">Belongs to the unc-93 family.</text>
</comment>
<evidence type="ECO:0000256" key="3">
    <source>
        <dbReference type="ARBA" id="ARBA00022692"/>
    </source>
</evidence>
<evidence type="ECO:0000256" key="8">
    <source>
        <dbReference type="ARBA" id="ARBA00041910"/>
    </source>
</evidence>
<dbReference type="FunCoup" id="A0A6P7F8Z4">
    <property type="interactions" value="248"/>
</dbReference>
<dbReference type="AlphaFoldDB" id="A0A6P7F8Z4"/>
<dbReference type="KEGG" id="dvv:114325982"/>
<name>A0A6P7F8Z4_DIAVI</name>
<protein>
    <recommendedName>
        <fullName evidence="7">UNC93-like protein MFSD11</fullName>
    </recommendedName>
    <alternativeName>
        <fullName evidence="8">Major facilitator superfamily domain-containing protein 11</fullName>
    </alternativeName>
</protein>
<feature type="transmembrane region" description="Helical" evidence="9">
    <location>
        <begin position="137"/>
        <end position="157"/>
    </location>
</feature>
<proteinExistence type="inferred from homology"/>
<feature type="transmembrane region" description="Helical" evidence="9">
    <location>
        <begin position="228"/>
        <end position="247"/>
    </location>
</feature>
<dbReference type="Pfam" id="PF05978">
    <property type="entry name" value="UNC-93"/>
    <property type="match status" value="1"/>
</dbReference>
<dbReference type="RefSeq" id="XP_028129940.1">
    <property type="nucleotide sequence ID" value="XM_028274139.1"/>
</dbReference>
<feature type="signal peptide" evidence="10">
    <location>
        <begin position="1"/>
        <end position="20"/>
    </location>
</feature>
<evidence type="ECO:0000256" key="1">
    <source>
        <dbReference type="ARBA" id="ARBA00004141"/>
    </source>
</evidence>
<feature type="transmembrane region" description="Helical" evidence="9">
    <location>
        <begin position="267"/>
        <end position="286"/>
    </location>
</feature>
<feature type="transmembrane region" description="Helical" evidence="9">
    <location>
        <begin position="329"/>
        <end position="349"/>
    </location>
</feature>
<keyword evidence="4 9" id="KW-1133">Transmembrane helix</keyword>
<keyword evidence="10" id="KW-0732">Signal</keyword>
<evidence type="ECO:0000313" key="11">
    <source>
        <dbReference type="RefSeq" id="XP_028129940.1"/>
    </source>
</evidence>
<dbReference type="InterPro" id="IPR036259">
    <property type="entry name" value="MFS_trans_sf"/>
</dbReference>
<feature type="transmembrane region" description="Helical" evidence="9">
    <location>
        <begin position="49"/>
        <end position="69"/>
    </location>
</feature>
<organism evidence="11">
    <name type="scientific">Diabrotica virgifera virgifera</name>
    <name type="common">western corn rootworm</name>
    <dbReference type="NCBI Taxonomy" id="50390"/>
    <lineage>
        <taxon>Eukaryota</taxon>
        <taxon>Metazoa</taxon>
        <taxon>Ecdysozoa</taxon>
        <taxon>Arthropoda</taxon>
        <taxon>Hexapoda</taxon>
        <taxon>Insecta</taxon>
        <taxon>Pterygota</taxon>
        <taxon>Neoptera</taxon>
        <taxon>Endopterygota</taxon>
        <taxon>Coleoptera</taxon>
        <taxon>Polyphaga</taxon>
        <taxon>Cucujiformia</taxon>
        <taxon>Chrysomeloidea</taxon>
        <taxon>Chrysomelidae</taxon>
        <taxon>Galerucinae</taxon>
        <taxon>Diabroticina</taxon>
        <taxon>Diabroticites</taxon>
        <taxon>Diabrotica</taxon>
    </lineage>
</organism>
<sequence length="444" mass="48665">MDRSLRNVMLLGLAFMLVFTAFQTMSNIQQTITDSIVKDDPTYDGDAYYSQAIIYGFFSLFNWSAPSVVSIIGPKFSMFLGGTVYVAFILQFLAPKAWGMYLCSALLGIGAAMIWTGQGNYLTLNSTKKYITRNSGIFWALLQLSMFVGNTFVFFAFKGKTEVDKSTRTFVIITLAAVGAVGLIVLFVLPKAFKEEEDEEEEVEEAKPQGPVEAFLGSVRLFFTMRMFLLNFAFLYTGLELGFFSAIYSSCLGFTKNFENRKELVGISGIFMGLGEVLGGGIFGIFGHKTVKWGRDPVVSTGFLLHILAFVLIFLNLPNNSPFADTDDSAIITSNAILAIFCSFLLGLGDSIYNTQIFSLLGTVYADNSAPAFAIFKFSQSLGAVITFVSAKSLGLHYQLAILLVMSVLGTLCFIKVEWYAKKKAALLSAEKSGKSEEALTGPE</sequence>
<feature type="transmembrane region" description="Helical" evidence="9">
    <location>
        <begin position="99"/>
        <end position="116"/>
    </location>
</feature>
<keyword evidence="6" id="KW-0325">Glycoprotein</keyword>
<dbReference type="GO" id="GO:0016020">
    <property type="term" value="C:membrane"/>
    <property type="evidence" value="ECO:0007669"/>
    <property type="project" value="UniProtKB-SubCell"/>
</dbReference>
<feature type="chain" id="PRO_5028183998" description="UNC93-like protein MFSD11" evidence="10">
    <location>
        <begin position="21"/>
        <end position="444"/>
    </location>
</feature>
<keyword evidence="3 9" id="KW-0812">Transmembrane</keyword>
<evidence type="ECO:0000256" key="10">
    <source>
        <dbReference type="SAM" id="SignalP"/>
    </source>
</evidence>
<dbReference type="SUPFAM" id="SSF103473">
    <property type="entry name" value="MFS general substrate transporter"/>
    <property type="match status" value="1"/>
</dbReference>
<feature type="transmembrane region" description="Helical" evidence="9">
    <location>
        <begin position="298"/>
        <end position="317"/>
    </location>
</feature>
<keyword evidence="5 9" id="KW-0472">Membrane</keyword>
<dbReference type="OrthoDB" id="196103at2759"/>
<reference evidence="11" key="1">
    <citation type="submission" date="2025-08" db="UniProtKB">
        <authorList>
            <consortium name="RefSeq"/>
        </authorList>
    </citation>
    <scope>IDENTIFICATION</scope>
    <source>
        <tissue evidence="11">Whole insect</tissue>
    </source>
</reference>
<feature type="transmembrane region" description="Helical" evidence="9">
    <location>
        <begin position="76"/>
        <end position="93"/>
    </location>
</feature>
<evidence type="ECO:0000256" key="6">
    <source>
        <dbReference type="ARBA" id="ARBA00023180"/>
    </source>
</evidence>
<dbReference type="InterPro" id="IPR051617">
    <property type="entry name" value="UNC-93-like_regulator"/>
</dbReference>
<gene>
    <name evidence="11" type="primary">LOC114325982</name>
</gene>
<evidence type="ECO:0000256" key="9">
    <source>
        <dbReference type="SAM" id="Phobius"/>
    </source>
</evidence>
<evidence type="ECO:0000256" key="7">
    <source>
        <dbReference type="ARBA" id="ARBA00040302"/>
    </source>
</evidence>
<feature type="transmembrane region" description="Helical" evidence="9">
    <location>
        <begin position="169"/>
        <end position="189"/>
    </location>
</feature>
<feature type="transmembrane region" description="Helical" evidence="9">
    <location>
        <begin position="396"/>
        <end position="415"/>
    </location>
</feature>
<accession>A0A6P7F8Z4</accession>
<dbReference type="PANTHER" id="PTHR23294:SF0">
    <property type="entry name" value="UNC93-LIKE PROTEIN MFSD11"/>
    <property type="match status" value="1"/>
</dbReference>
<dbReference type="Gene3D" id="1.20.1250.20">
    <property type="entry name" value="MFS general substrate transporter like domains"/>
    <property type="match status" value="2"/>
</dbReference>
<evidence type="ECO:0000256" key="4">
    <source>
        <dbReference type="ARBA" id="ARBA00022989"/>
    </source>
</evidence>